<sequence length="286" mass="30081">MSDPADLRDLALAIAREVVPELRRRAGGVDVSATKSTVTDLVTEVDCWAEERIVARILDARPDDAVLAEEGAGVAGTSGVRWLVDPIDGTTNFVYGHPGFSVSIGVEVDNRPVAGVVVDPLLGDEFCAAHGQGTTRNGRPVWVSSVGDPAAALVATGFAYNSERRRLQAEALATILPRVRDVRRVGGAALDLASVSCGRVDAYFEWGLSPWDCSAGSVLVTEAGGVITLFKTTSSAPPFPVAVTGEEASMNWSDDLVVMATNRDLAKPLTELLFEAGALSGPSLNY</sequence>
<dbReference type="GO" id="GO:0008934">
    <property type="term" value="F:inositol monophosphate 1-phosphatase activity"/>
    <property type="evidence" value="ECO:0007669"/>
    <property type="project" value="InterPro"/>
</dbReference>
<evidence type="ECO:0000313" key="7">
    <source>
        <dbReference type="EMBL" id="SUZ56697.1"/>
    </source>
</evidence>
<comment type="catalytic activity">
    <reaction evidence="1">
        <text>a myo-inositol phosphate + H2O = myo-inositol + phosphate</text>
        <dbReference type="Rhea" id="RHEA:24056"/>
        <dbReference type="ChEBI" id="CHEBI:15377"/>
        <dbReference type="ChEBI" id="CHEBI:17268"/>
        <dbReference type="ChEBI" id="CHEBI:43474"/>
        <dbReference type="ChEBI" id="CHEBI:84139"/>
        <dbReference type="EC" id="3.1.3.25"/>
    </reaction>
</comment>
<evidence type="ECO:0000256" key="4">
    <source>
        <dbReference type="ARBA" id="ARBA00022723"/>
    </source>
</evidence>
<dbReference type="InterPro" id="IPR020583">
    <property type="entry name" value="Inositol_monoP_metal-BS"/>
</dbReference>
<dbReference type="Gene3D" id="3.30.540.10">
    <property type="entry name" value="Fructose-1,6-Bisphosphatase, subunit A, domain 1"/>
    <property type="match status" value="1"/>
</dbReference>
<keyword evidence="5" id="KW-0378">Hydrolase</keyword>
<dbReference type="AlphaFoldDB" id="A0A381NQ90"/>
<reference evidence="7" key="1">
    <citation type="submission" date="2018-05" db="EMBL/GenBank/DDBJ databases">
        <authorList>
            <person name="Lanie J.A."/>
            <person name="Ng W.-L."/>
            <person name="Kazmierczak K.M."/>
            <person name="Andrzejewski T.M."/>
            <person name="Davidsen T.M."/>
            <person name="Wayne K.J."/>
            <person name="Tettelin H."/>
            <person name="Glass J.I."/>
            <person name="Rusch D."/>
            <person name="Podicherti R."/>
            <person name="Tsui H.-C.T."/>
            <person name="Winkler M.E."/>
        </authorList>
    </citation>
    <scope>NUCLEOTIDE SEQUENCE</scope>
</reference>
<dbReference type="GO" id="GO:0046872">
    <property type="term" value="F:metal ion binding"/>
    <property type="evidence" value="ECO:0007669"/>
    <property type="project" value="UniProtKB-KW"/>
</dbReference>
<protein>
    <recommendedName>
        <fullName evidence="3">inositol-phosphate phosphatase</fullName>
        <ecNumber evidence="3">3.1.3.25</ecNumber>
    </recommendedName>
</protein>
<evidence type="ECO:0000256" key="1">
    <source>
        <dbReference type="ARBA" id="ARBA00001033"/>
    </source>
</evidence>
<dbReference type="PRINTS" id="PR00377">
    <property type="entry name" value="IMPHPHTASES"/>
</dbReference>
<gene>
    <name evidence="7" type="ORF">METZ01_LOCUS9551</name>
</gene>
<dbReference type="EC" id="3.1.3.25" evidence="3"/>
<dbReference type="PANTHER" id="PTHR20854">
    <property type="entry name" value="INOSITOL MONOPHOSPHATASE"/>
    <property type="match status" value="1"/>
</dbReference>
<dbReference type="Gene3D" id="3.40.190.80">
    <property type="match status" value="1"/>
</dbReference>
<dbReference type="GO" id="GO:0007165">
    <property type="term" value="P:signal transduction"/>
    <property type="evidence" value="ECO:0007669"/>
    <property type="project" value="TreeGrafter"/>
</dbReference>
<dbReference type="GO" id="GO:0006020">
    <property type="term" value="P:inositol metabolic process"/>
    <property type="evidence" value="ECO:0007669"/>
    <property type="project" value="TreeGrafter"/>
</dbReference>
<dbReference type="CDD" id="cd01639">
    <property type="entry name" value="IMPase"/>
    <property type="match status" value="1"/>
</dbReference>
<keyword evidence="4" id="KW-0479">Metal-binding</keyword>
<comment type="cofactor">
    <cofactor evidence="2">
        <name>Mg(2+)</name>
        <dbReference type="ChEBI" id="CHEBI:18420"/>
    </cofactor>
</comment>
<dbReference type="Pfam" id="PF00459">
    <property type="entry name" value="Inositol_P"/>
    <property type="match status" value="1"/>
</dbReference>
<evidence type="ECO:0000256" key="2">
    <source>
        <dbReference type="ARBA" id="ARBA00001946"/>
    </source>
</evidence>
<dbReference type="InterPro" id="IPR033942">
    <property type="entry name" value="IMPase"/>
</dbReference>
<dbReference type="SUPFAM" id="SSF56655">
    <property type="entry name" value="Carbohydrate phosphatase"/>
    <property type="match status" value="1"/>
</dbReference>
<organism evidence="7">
    <name type="scientific">marine metagenome</name>
    <dbReference type="NCBI Taxonomy" id="408172"/>
    <lineage>
        <taxon>unclassified sequences</taxon>
        <taxon>metagenomes</taxon>
        <taxon>ecological metagenomes</taxon>
    </lineage>
</organism>
<keyword evidence="6" id="KW-0460">Magnesium</keyword>
<dbReference type="EMBL" id="UINC01000519">
    <property type="protein sequence ID" value="SUZ56697.1"/>
    <property type="molecule type" value="Genomic_DNA"/>
</dbReference>
<evidence type="ECO:0000256" key="3">
    <source>
        <dbReference type="ARBA" id="ARBA00013106"/>
    </source>
</evidence>
<accession>A0A381NQ90</accession>
<name>A0A381NQ90_9ZZZZ</name>
<evidence type="ECO:0000256" key="5">
    <source>
        <dbReference type="ARBA" id="ARBA00022801"/>
    </source>
</evidence>
<dbReference type="PANTHER" id="PTHR20854:SF4">
    <property type="entry name" value="INOSITOL-1-MONOPHOSPHATASE-RELATED"/>
    <property type="match status" value="1"/>
</dbReference>
<dbReference type="PROSITE" id="PS00629">
    <property type="entry name" value="IMP_1"/>
    <property type="match status" value="1"/>
</dbReference>
<evidence type="ECO:0000256" key="6">
    <source>
        <dbReference type="ARBA" id="ARBA00022842"/>
    </source>
</evidence>
<dbReference type="InterPro" id="IPR000760">
    <property type="entry name" value="Inositol_monophosphatase-like"/>
</dbReference>
<proteinExistence type="predicted"/>